<keyword evidence="2 7" id="KW-0813">Transport</keyword>
<feature type="transmembrane region" description="Helical" evidence="7">
    <location>
        <begin position="246"/>
        <end position="267"/>
    </location>
</feature>
<dbReference type="Pfam" id="PF00528">
    <property type="entry name" value="BPD_transp_1"/>
    <property type="match status" value="1"/>
</dbReference>
<keyword evidence="5 7" id="KW-1133">Transmembrane helix</keyword>
<evidence type="ECO:0000313" key="10">
    <source>
        <dbReference type="Proteomes" id="UP001501470"/>
    </source>
</evidence>
<organism evidence="9 10">
    <name type="scientific">Dactylosporangium maewongense</name>
    <dbReference type="NCBI Taxonomy" id="634393"/>
    <lineage>
        <taxon>Bacteria</taxon>
        <taxon>Bacillati</taxon>
        <taxon>Actinomycetota</taxon>
        <taxon>Actinomycetes</taxon>
        <taxon>Micromonosporales</taxon>
        <taxon>Micromonosporaceae</taxon>
        <taxon>Dactylosporangium</taxon>
    </lineage>
</organism>
<dbReference type="SUPFAM" id="SSF161098">
    <property type="entry name" value="MetI-like"/>
    <property type="match status" value="1"/>
</dbReference>
<evidence type="ECO:0000259" key="8">
    <source>
        <dbReference type="PROSITE" id="PS50928"/>
    </source>
</evidence>
<accession>A0ABN1ZLE2</accession>
<comment type="caution">
    <text evidence="9">The sequence shown here is derived from an EMBL/GenBank/DDBJ whole genome shotgun (WGS) entry which is preliminary data.</text>
</comment>
<gene>
    <name evidence="9" type="ORF">GCM10009827_007500</name>
</gene>
<dbReference type="EMBL" id="BAAAQD010000001">
    <property type="protein sequence ID" value="GAA1500762.1"/>
    <property type="molecule type" value="Genomic_DNA"/>
</dbReference>
<proteinExistence type="inferred from homology"/>
<feature type="transmembrane region" description="Helical" evidence="7">
    <location>
        <begin position="87"/>
        <end position="111"/>
    </location>
</feature>
<feature type="transmembrane region" description="Helical" evidence="7">
    <location>
        <begin position="118"/>
        <end position="136"/>
    </location>
</feature>
<name>A0ABN1ZLE2_9ACTN</name>
<sequence length="280" mass="28803">MTTIPLTARRPVSLPRPGTVLSLLVVGFVVVAAIAPWLLTGDSPTAIDLTATLRAPSLQHPFGTDDAGRDLLTRVIYGARESLGLGLGATALAFAFAIGLGFTAALAGGVVDAAITRVLEVAFAFPSLLLALLVIAVRGPSLATSIVAVGIGSAPGYARMIRGQVLAVRQAGFIEAATALGHGRLTVIRRHLFPNAMRPLVAVATLGVGQSIVWASALSFLGLGVAPPSSEWGALLDAGRLHITTSWWLEILPGVVIVLVALSVTSLGRTLQHRLGGAAR</sequence>
<evidence type="ECO:0000256" key="3">
    <source>
        <dbReference type="ARBA" id="ARBA00022475"/>
    </source>
</evidence>
<dbReference type="Proteomes" id="UP001501470">
    <property type="component" value="Unassembled WGS sequence"/>
</dbReference>
<evidence type="ECO:0000256" key="5">
    <source>
        <dbReference type="ARBA" id="ARBA00022989"/>
    </source>
</evidence>
<feature type="domain" description="ABC transmembrane type-1" evidence="8">
    <location>
        <begin position="79"/>
        <end position="268"/>
    </location>
</feature>
<feature type="transmembrane region" description="Helical" evidence="7">
    <location>
        <begin position="142"/>
        <end position="160"/>
    </location>
</feature>
<keyword evidence="4 7" id="KW-0812">Transmembrane</keyword>
<dbReference type="PANTHER" id="PTHR43386:SF25">
    <property type="entry name" value="PEPTIDE ABC TRANSPORTER PERMEASE PROTEIN"/>
    <property type="match status" value="1"/>
</dbReference>
<evidence type="ECO:0000256" key="6">
    <source>
        <dbReference type="ARBA" id="ARBA00023136"/>
    </source>
</evidence>
<keyword evidence="10" id="KW-1185">Reference proteome</keyword>
<reference evidence="9 10" key="1">
    <citation type="journal article" date="2019" name="Int. J. Syst. Evol. Microbiol.">
        <title>The Global Catalogue of Microorganisms (GCM) 10K type strain sequencing project: providing services to taxonomists for standard genome sequencing and annotation.</title>
        <authorList>
            <consortium name="The Broad Institute Genomics Platform"/>
            <consortium name="The Broad Institute Genome Sequencing Center for Infectious Disease"/>
            <person name="Wu L."/>
            <person name="Ma J."/>
        </authorList>
    </citation>
    <scope>NUCLEOTIDE SEQUENCE [LARGE SCALE GENOMIC DNA]</scope>
    <source>
        <strain evidence="9 10">JCM 15933</strain>
    </source>
</reference>
<evidence type="ECO:0000256" key="2">
    <source>
        <dbReference type="ARBA" id="ARBA00022448"/>
    </source>
</evidence>
<comment type="subcellular location">
    <subcellularLocation>
        <location evidence="1 7">Cell membrane</location>
        <topology evidence="1 7">Multi-pass membrane protein</topology>
    </subcellularLocation>
</comment>
<dbReference type="RefSeq" id="WP_344499476.1">
    <property type="nucleotide sequence ID" value="NZ_BAAAQD010000001.1"/>
</dbReference>
<feature type="transmembrane region" description="Helical" evidence="7">
    <location>
        <begin position="200"/>
        <end position="226"/>
    </location>
</feature>
<evidence type="ECO:0000313" key="9">
    <source>
        <dbReference type="EMBL" id="GAA1500762.1"/>
    </source>
</evidence>
<dbReference type="PROSITE" id="PS50928">
    <property type="entry name" value="ABC_TM1"/>
    <property type="match status" value="1"/>
</dbReference>
<dbReference type="InterPro" id="IPR050366">
    <property type="entry name" value="BP-dependent_transpt_permease"/>
</dbReference>
<keyword evidence="3" id="KW-1003">Cell membrane</keyword>
<feature type="transmembrane region" description="Helical" evidence="7">
    <location>
        <begin position="20"/>
        <end position="39"/>
    </location>
</feature>
<dbReference type="PANTHER" id="PTHR43386">
    <property type="entry name" value="OLIGOPEPTIDE TRANSPORT SYSTEM PERMEASE PROTEIN APPC"/>
    <property type="match status" value="1"/>
</dbReference>
<protein>
    <submittedName>
        <fullName evidence="9">ABC transporter permease</fullName>
    </submittedName>
</protein>
<evidence type="ECO:0000256" key="1">
    <source>
        <dbReference type="ARBA" id="ARBA00004651"/>
    </source>
</evidence>
<dbReference type="Gene3D" id="1.10.3720.10">
    <property type="entry name" value="MetI-like"/>
    <property type="match status" value="1"/>
</dbReference>
<evidence type="ECO:0000256" key="7">
    <source>
        <dbReference type="RuleBase" id="RU363032"/>
    </source>
</evidence>
<dbReference type="InterPro" id="IPR035906">
    <property type="entry name" value="MetI-like_sf"/>
</dbReference>
<keyword evidence="6 7" id="KW-0472">Membrane</keyword>
<dbReference type="InterPro" id="IPR000515">
    <property type="entry name" value="MetI-like"/>
</dbReference>
<comment type="similarity">
    <text evidence="7">Belongs to the binding-protein-dependent transport system permease family.</text>
</comment>
<evidence type="ECO:0000256" key="4">
    <source>
        <dbReference type="ARBA" id="ARBA00022692"/>
    </source>
</evidence>
<dbReference type="CDD" id="cd06261">
    <property type="entry name" value="TM_PBP2"/>
    <property type="match status" value="1"/>
</dbReference>